<evidence type="ECO:0000313" key="1">
    <source>
        <dbReference type="EMBL" id="OHV07178.1"/>
    </source>
</evidence>
<gene>
    <name evidence="1" type="ORF">BK022_26970</name>
</gene>
<reference evidence="1 2" key="1">
    <citation type="submission" date="2016-10" db="EMBL/GenBank/DDBJ databases">
        <title>Draft genome sequence of Methylobacterium extorquens CP3, a seed endophyte of Crotalaria pumila with plant growth-promoting and metal tolerance properties.</title>
        <authorList>
            <person name="Sanchez-Lopez A.S."/>
            <person name="Van Hamme J.D."/>
            <person name="Thijs S."/>
            <person name="Mcammond B.M."/>
            <person name="Stevens V."/>
            <person name="Gonzalez-Chavez M.D.C."/>
            <person name="Vangronsveld J."/>
        </authorList>
    </citation>
    <scope>NUCLEOTIDE SEQUENCE [LARGE SCALE GENOMIC DNA]</scope>
    <source>
        <strain evidence="1 2">CP3</strain>
    </source>
</reference>
<evidence type="ECO:0000313" key="2">
    <source>
        <dbReference type="Proteomes" id="UP000180215"/>
    </source>
</evidence>
<proteinExistence type="predicted"/>
<dbReference type="Proteomes" id="UP000180215">
    <property type="component" value="Unassembled WGS sequence"/>
</dbReference>
<accession>A0A1S1NRE4</accession>
<name>A0A1S1NRE4_METEX</name>
<sequence length="70" mass="7701">MVKRELDGMIGPTLHEQMITAPTIHEAVASALRIDIDIERLGGNALYLVDNAERPLWSLHAPSGPPDEQE</sequence>
<organism evidence="1 2">
    <name type="scientific">Methylorubrum extorquens</name>
    <name type="common">Methylobacterium dichloromethanicum</name>
    <name type="synonym">Methylobacterium extorquens</name>
    <dbReference type="NCBI Taxonomy" id="408"/>
    <lineage>
        <taxon>Bacteria</taxon>
        <taxon>Pseudomonadati</taxon>
        <taxon>Pseudomonadota</taxon>
        <taxon>Alphaproteobacteria</taxon>
        <taxon>Hyphomicrobiales</taxon>
        <taxon>Methylobacteriaceae</taxon>
        <taxon>Methylorubrum</taxon>
    </lineage>
</organism>
<dbReference type="EMBL" id="MNAO01000637">
    <property type="protein sequence ID" value="OHV07178.1"/>
    <property type="molecule type" value="Genomic_DNA"/>
</dbReference>
<dbReference type="AlphaFoldDB" id="A0A1S1NRE4"/>
<comment type="caution">
    <text evidence="1">The sequence shown here is derived from an EMBL/GenBank/DDBJ whole genome shotgun (WGS) entry which is preliminary data.</text>
</comment>
<protein>
    <submittedName>
        <fullName evidence="1">Uncharacterized protein</fullName>
    </submittedName>
</protein>